<name>A0A6A6LW33_HEVBR</name>
<evidence type="ECO:0000313" key="4">
    <source>
        <dbReference type="Proteomes" id="UP000467840"/>
    </source>
</evidence>
<reference evidence="3 4" key="1">
    <citation type="journal article" date="2020" name="Mol. Plant">
        <title>The Chromosome-Based Rubber Tree Genome Provides New Insights into Spurge Genome Evolution and Rubber Biosynthesis.</title>
        <authorList>
            <person name="Liu J."/>
            <person name="Shi C."/>
            <person name="Shi C.C."/>
            <person name="Li W."/>
            <person name="Zhang Q.J."/>
            <person name="Zhang Y."/>
            <person name="Li K."/>
            <person name="Lu H.F."/>
            <person name="Shi C."/>
            <person name="Zhu S.T."/>
            <person name="Xiao Z.Y."/>
            <person name="Nan H."/>
            <person name="Yue Y."/>
            <person name="Zhu X.G."/>
            <person name="Wu Y."/>
            <person name="Hong X.N."/>
            <person name="Fan G.Y."/>
            <person name="Tong Y."/>
            <person name="Zhang D."/>
            <person name="Mao C.L."/>
            <person name="Liu Y.L."/>
            <person name="Hao S.J."/>
            <person name="Liu W.Q."/>
            <person name="Lv M.Q."/>
            <person name="Zhang H.B."/>
            <person name="Liu Y."/>
            <person name="Hu-Tang G.R."/>
            <person name="Wang J.P."/>
            <person name="Wang J.H."/>
            <person name="Sun Y.H."/>
            <person name="Ni S.B."/>
            <person name="Chen W.B."/>
            <person name="Zhang X.C."/>
            <person name="Jiao Y.N."/>
            <person name="Eichler E.E."/>
            <person name="Li G.H."/>
            <person name="Liu X."/>
            <person name="Gao L.Z."/>
        </authorList>
    </citation>
    <scope>NUCLEOTIDE SEQUENCE [LARGE SCALE GENOMIC DNA]</scope>
    <source>
        <strain evidence="4">cv. GT1</strain>
        <tissue evidence="3">Leaf</tissue>
    </source>
</reference>
<protein>
    <submittedName>
        <fullName evidence="3">Uncharacterized protein</fullName>
    </submittedName>
</protein>
<feature type="transmembrane region" description="Helical" evidence="2">
    <location>
        <begin position="223"/>
        <end position="245"/>
    </location>
</feature>
<feature type="region of interest" description="Disordered" evidence="1">
    <location>
        <begin position="1"/>
        <end position="27"/>
    </location>
</feature>
<keyword evidence="2" id="KW-0472">Membrane</keyword>
<proteinExistence type="predicted"/>
<accession>A0A6A6LW33</accession>
<feature type="compositionally biased region" description="Basic and acidic residues" evidence="1">
    <location>
        <begin position="1"/>
        <end position="23"/>
    </location>
</feature>
<evidence type="ECO:0000313" key="3">
    <source>
        <dbReference type="EMBL" id="KAF2304246.1"/>
    </source>
</evidence>
<comment type="caution">
    <text evidence="3">The sequence shown here is derived from an EMBL/GenBank/DDBJ whole genome shotgun (WGS) entry which is preliminary data.</text>
</comment>
<gene>
    <name evidence="3" type="ORF">GH714_028850</name>
</gene>
<sequence length="305" mass="34638">MVRWKGDEIRRHSNKRPKLESRPPFKPASEKISIPSFATLYWDGEIIMDNEGYDYCGGSSIVISIGKRIDFGTLCMKIVREIGLKAGCDFISDILFRQSIVEEGSVKWDCMSLSNDDNVNIMFNFIDEIRDSVHQVAVVKSILDEFCVVSGESISNAKTTVYFSKNVPNDARDCILTNLNFYVMDSLGRYLGVPVQHARIYKRTYAPIIERVAARLNRWNRNLLWLAGHINLAKSVLIALPIYFMNTTMIPSATCLEIERIICNFIWSSSDSASKVSLVKWDSICRPKMSSSLGFHKLRVTNKAL</sequence>
<keyword evidence="4" id="KW-1185">Reference proteome</keyword>
<organism evidence="3 4">
    <name type="scientific">Hevea brasiliensis</name>
    <name type="common">Para rubber tree</name>
    <name type="synonym">Siphonia brasiliensis</name>
    <dbReference type="NCBI Taxonomy" id="3981"/>
    <lineage>
        <taxon>Eukaryota</taxon>
        <taxon>Viridiplantae</taxon>
        <taxon>Streptophyta</taxon>
        <taxon>Embryophyta</taxon>
        <taxon>Tracheophyta</taxon>
        <taxon>Spermatophyta</taxon>
        <taxon>Magnoliopsida</taxon>
        <taxon>eudicotyledons</taxon>
        <taxon>Gunneridae</taxon>
        <taxon>Pentapetalae</taxon>
        <taxon>rosids</taxon>
        <taxon>fabids</taxon>
        <taxon>Malpighiales</taxon>
        <taxon>Euphorbiaceae</taxon>
        <taxon>Crotonoideae</taxon>
        <taxon>Micrandreae</taxon>
        <taxon>Hevea</taxon>
    </lineage>
</organism>
<evidence type="ECO:0000256" key="1">
    <source>
        <dbReference type="SAM" id="MobiDB-lite"/>
    </source>
</evidence>
<dbReference type="EMBL" id="JAAGAX010000009">
    <property type="protein sequence ID" value="KAF2304246.1"/>
    <property type="molecule type" value="Genomic_DNA"/>
</dbReference>
<keyword evidence="2" id="KW-0812">Transmembrane</keyword>
<keyword evidence="2" id="KW-1133">Transmembrane helix</keyword>
<dbReference type="PANTHER" id="PTHR33116:SF86">
    <property type="entry name" value="REVERSE TRANSCRIPTASE DOMAIN-CONTAINING PROTEIN"/>
    <property type="match status" value="1"/>
</dbReference>
<dbReference type="Proteomes" id="UP000467840">
    <property type="component" value="Chromosome 16"/>
</dbReference>
<evidence type="ECO:0000256" key="2">
    <source>
        <dbReference type="SAM" id="Phobius"/>
    </source>
</evidence>
<dbReference type="AlphaFoldDB" id="A0A6A6LW33"/>
<dbReference type="PANTHER" id="PTHR33116">
    <property type="entry name" value="REVERSE TRANSCRIPTASE ZINC-BINDING DOMAIN-CONTAINING PROTEIN-RELATED-RELATED"/>
    <property type="match status" value="1"/>
</dbReference>